<dbReference type="Gene3D" id="3.30.565.30">
    <property type="entry name" value="Sporulation initiation phosphotransferase B (SpoOB), C-terminal domain"/>
    <property type="match status" value="1"/>
</dbReference>
<evidence type="ECO:0000259" key="4">
    <source>
        <dbReference type="SMART" id="SM01317"/>
    </source>
</evidence>
<dbReference type="SMART" id="SM01317">
    <property type="entry name" value="SPOB_ab"/>
    <property type="match status" value="1"/>
</dbReference>
<keyword evidence="3" id="KW-0418">Kinase</keyword>
<gene>
    <name evidence="5" type="ORF">GCM10007968_01300</name>
</gene>
<evidence type="ECO:0000256" key="2">
    <source>
        <dbReference type="ARBA" id="ARBA00022679"/>
    </source>
</evidence>
<dbReference type="Pfam" id="PF14689">
    <property type="entry name" value="SPOB_a"/>
    <property type="match status" value="1"/>
</dbReference>
<dbReference type="Gene3D" id="1.10.287.130">
    <property type="match status" value="1"/>
</dbReference>
<name>A0A917RXQ4_9BACL</name>
<keyword evidence="2" id="KW-0808">Transferase</keyword>
<dbReference type="SUPFAM" id="SSF55890">
    <property type="entry name" value="Sporulation response regulatory protein Spo0B"/>
    <property type="match status" value="1"/>
</dbReference>
<dbReference type="InterPro" id="IPR016120">
    <property type="entry name" value="Sig_transdc_His_kin_SpoOB"/>
</dbReference>
<evidence type="ECO:0000256" key="1">
    <source>
        <dbReference type="ARBA" id="ARBA00022553"/>
    </source>
</evidence>
<evidence type="ECO:0000313" key="6">
    <source>
        <dbReference type="Proteomes" id="UP000654670"/>
    </source>
</evidence>
<dbReference type="GO" id="GO:0000155">
    <property type="term" value="F:phosphorelay sensor kinase activity"/>
    <property type="evidence" value="ECO:0007669"/>
    <property type="project" value="InterPro"/>
</dbReference>
<dbReference type="InterPro" id="IPR039506">
    <property type="entry name" value="SPOB_a"/>
</dbReference>
<protein>
    <recommendedName>
        <fullName evidence="4">Sporulation initiation phosphotransferase B C-terminal domain-containing protein</fullName>
    </recommendedName>
</protein>
<dbReference type="EMBL" id="BMOK01000001">
    <property type="protein sequence ID" value="GGL41145.1"/>
    <property type="molecule type" value="Genomic_DNA"/>
</dbReference>
<dbReference type="Proteomes" id="UP000654670">
    <property type="component" value="Unassembled WGS sequence"/>
</dbReference>
<evidence type="ECO:0000256" key="3">
    <source>
        <dbReference type="ARBA" id="ARBA00022777"/>
    </source>
</evidence>
<keyword evidence="6" id="KW-1185">Reference proteome</keyword>
<dbReference type="Pfam" id="PF14682">
    <property type="entry name" value="SPOB_ab"/>
    <property type="match status" value="1"/>
</dbReference>
<dbReference type="InterPro" id="IPR016122">
    <property type="entry name" value="SpoOB_C"/>
</dbReference>
<sequence>MFDEKTGVKLISSARHALLNDLQLIKGYLYMQQPEKANLVMDRMTDNLRNQARLSHLQIPKCTFFLVTYSWAPHSFQLSFEVSGPEKNLAWHDQELTEFFQKLLLLLEEQASEMTDNFVRILFEIEESAVNVHVIHTGKLIRIKEAQEKLMAIKLHQSLKWVKHYITNDSVNGRTRWVMCLSIK</sequence>
<comment type="caution">
    <text evidence="5">The sequence shown here is derived from an EMBL/GenBank/DDBJ whole genome shotgun (WGS) entry which is preliminary data.</text>
</comment>
<reference evidence="5" key="1">
    <citation type="journal article" date="2014" name="Int. J. Syst. Evol. Microbiol.">
        <title>Complete genome sequence of Corynebacterium casei LMG S-19264T (=DSM 44701T), isolated from a smear-ripened cheese.</title>
        <authorList>
            <consortium name="US DOE Joint Genome Institute (JGI-PGF)"/>
            <person name="Walter F."/>
            <person name="Albersmeier A."/>
            <person name="Kalinowski J."/>
            <person name="Ruckert C."/>
        </authorList>
    </citation>
    <scope>NUCLEOTIDE SEQUENCE</scope>
    <source>
        <strain evidence="5">JCM 15325</strain>
    </source>
</reference>
<accession>A0A917RXQ4</accession>
<feature type="domain" description="Sporulation initiation phosphotransferase B C-terminal" evidence="4">
    <location>
        <begin position="59"/>
        <end position="178"/>
    </location>
</feature>
<organism evidence="5 6">
    <name type="scientific">Sporolactobacillus putidus</name>
    <dbReference type="NCBI Taxonomy" id="492735"/>
    <lineage>
        <taxon>Bacteria</taxon>
        <taxon>Bacillati</taxon>
        <taxon>Bacillota</taxon>
        <taxon>Bacilli</taxon>
        <taxon>Bacillales</taxon>
        <taxon>Sporolactobacillaceae</taxon>
        <taxon>Sporolactobacillus</taxon>
    </lineage>
</organism>
<dbReference type="RefSeq" id="WP_188800798.1">
    <property type="nucleotide sequence ID" value="NZ_BMOK01000001.1"/>
</dbReference>
<evidence type="ECO:0000313" key="5">
    <source>
        <dbReference type="EMBL" id="GGL41145.1"/>
    </source>
</evidence>
<dbReference type="AlphaFoldDB" id="A0A917RXQ4"/>
<proteinExistence type="predicted"/>
<reference evidence="5" key="2">
    <citation type="submission" date="2020-09" db="EMBL/GenBank/DDBJ databases">
        <authorList>
            <person name="Sun Q."/>
            <person name="Ohkuma M."/>
        </authorList>
    </citation>
    <scope>NUCLEOTIDE SEQUENCE</scope>
    <source>
        <strain evidence="5">JCM 15325</strain>
    </source>
</reference>
<dbReference type="InterPro" id="IPR037100">
    <property type="entry name" value="Spo0B_C_sf"/>
</dbReference>
<keyword evidence="1" id="KW-0597">Phosphoprotein</keyword>